<dbReference type="AlphaFoldDB" id="A0A5C6XKZ4"/>
<gene>
    <name evidence="1" type="ORF">FRC96_06535</name>
</gene>
<dbReference type="EMBL" id="VOSL01000028">
    <property type="protein sequence ID" value="TXD39674.1"/>
    <property type="molecule type" value="Genomic_DNA"/>
</dbReference>
<dbReference type="Proteomes" id="UP000321046">
    <property type="component" value="Unassembled WGS sequence"/>
</dbReference>
<reference evidence="1 2" key="1">
    <citation type="submission" date="2019-08" db="EMBL/GenBank/DDBJ databases">
        <title>Bradymonadales sp. TMQ2.</title>
        <authorList>
            <person name="Liang Q."/>
        </authorList>
    </citation>
    <scope>NUCLEOTIDE SEQUENCE [LARGE SCALE GENOMIC DNA]</scope>
    <source>
        <strain evidence="1 2">TMQ2</strain>
    </source>
</reference>
<evidence type="ECO:0000313" key="1">
    <source>
        <dbReference type="EMBL" id="TXD39674.1"/>
    </source>
</evidence>
<dbReference type="OrthoDB" id="5508271at2"/>
<dbReference type="RefSeq" id="WP_146973704.1">
    <property type="nucleotide sequence ID" value="NZ_VOSL01000028.1"/>
</dbReference>
<name>A0A5C6XKZ4_9DELT</name>
<comment type="caution">
    <text evidence="1">The sequence shown here is derived from an EMBL/GenBank/DDBJ whole genome shotgun (WGS) entry which is preliminary data.</text>
</comment>
<proteinExistence type="predicted"/>
<organism evidence="1 2">
    <name type="scientific">Lujinxingia vulgaris</name>
    <dbReference type="NCBI Taxonomy" id="2600176"/>
    <lineage>
        <taxon>Bacteria</taxon>
        <taxon>Deltaproteobacteria</taxon>
        <taxon>Bradymonadales</taxon>
        <taxon>Lujinxingiaceae</taxon>
        <taxon>Lujinxingia</taxon>
    </lineage>
</organism>
<sequence length="304" mass="32868">MMALALQACASVQSHPSEALSWRTPHSFEPVEAQAPALFEAQGRRSTAAVYRLEHAYAPAQALAAYRLTLQRDRLASVHDTFDTEPAGPGQWWIEQSRDAQLISRALITTTSRATWVVRLQSGGEDDTRRSRKTLSALARGISPELRPVENASADLPLGQALGAPDVVSLAPPDASGVPRRAQLRAITAPLTLIEGYALAEPLTYALSAEAYLALLMERYAEQLPVPADSTPAAAPCGPSCQTATLSNEAWTYVLVATTSGAEARHLLLWHPGWSDAPSFLAPRDAWLDDFSQRAVDVIEVPQR</sequence>
<accession>A0A5C6XKZ4</accession>
<protein>
    <submittedName>
        <fullName evidence="1">Uncharacterized protein</fullName>
    </submittedName>
</protein>
<evidence type="ECO:0000313" key="2">
    <source>
        <dbReference type="Proteomes" id="UP000321046"/>
    </source>
</evidence>